<name>E7RMY5_9BACT</name>
<evidence type="ECO:0000259" key="2">
    <source>
        <dbReference type="Pfam" id="PF13084"/>
    </source>
</evidence>
<dbReference type="AlphaFoldDB" id="E7RMY5"/>
<sequence length="826" mass="93069">MKHIRLFMALLLLLISLSNVAQRRIPNISVAIGHRSQDSLAVRNANVGIMGRADTLSGFQLQLLMASTKNDAHGVQIGGLFNAVGGRISGLQLSGVSNIAASVRGIQLSGFSNILLTPLRGMQISALTNISMGVGRGIQLAGIANISSGNVHGVQAGTYNYTDTLHGLQLGFINVAQTHPRGMQVGIINFTRDTQARKLGLVNINPQTDIDFLAFAGNTSKLNGALRFRNRSTYSIIGVGTHYMGLDSKFSGTLFYRLGQYFRLSPKWTVSGDIGYYHIETFERNSTDKPERLYSLQAHVNIDYQINRRLGAFASVGYGDTRHYYHNEHYRQRLIAQVGLSFRYQRNKVDRSLNGDPLTADTLQSGTDERMALPLKKRYWIAAAEATGINALVFGFDRFIMNEDFAQVNIHTIRNNFKTGFVWDNDPFATNLFAHPYHGNLYFNSARSNGLSFWESMPYAIGGSLMWEMLAECEPPAINDWMATSLGGTCLGEITNRISRMILNDRTQGLGRFLREAAAFIVNPMQGFNRLVRGDAYRVRNKNYLYHDFGQIPVELSLSFGNRYLADDGGLFRGEHNPYVNVYLEYGDIFSEETNKPYDYFSANLTLGLSGNQPLLNSAHLIGRLWSAPVVTGKRIKTEFGIFQHFNFYNSMPVKDGTSLTPYRISEAVAFGPGLVFRFPAVANLSRLEQRIFFDGIMLGGSKSDYYNVIDRDYNMGSGFSFKTNTVMEFPRLLRMVLNIDYYRIFTWKGYETKDLSSTDPLYYNVQGDRSIASLMVLNPMFVFRLKDRFSTEMSGSYFVRTTYYKYHENVRANTFEIKVGLVYRF</sequence>
<evidence type="ECO:0000313" key="3">
    <source>
        <dbReference type="EMBL" id="EFZ38116.1"/>
    </source>
</evidence>
<dbReference type="eggNOG" id="COG3078">
    <property type="taxonomic scope" value="Bacteria"/>
</dbReference>
<comment type="caution">
    <text evidence="3">The sequence shown here is derived from an EMBL/GenBank/DDBJ whole genome shotgun (WGS) entry which is preliminary data.</text>
</comment>
<dbReference type="HOGENOM" id="CLU_328133_0_0_10"/>
<evidence type="ECO:0000256" key="1">
    <source>
        <dbReference type="SAM" id="SignalP"/>
    </source>
</evidence>
<dbReference type="EMBL" id="AEPE02000002">
    <property type="protein sequence ID" value="EFZ38116.1"/>
    <property type="molecule type" value="Genomic_DNA"/>
</dbReference>
<feature type="domain" description="DUF3943" evidence="2">
    <location>
        <begin position="420"/>
        <end position="525"/>
    </location>
</feature>
<gene>
    <name evidence="3" type="ORF">HMPREF0663_10485</name>
</gene>
<keyword evidence="1" id="KW-0732">Signal</keyword>
<evidence type="ECO:0000313" key="4">
    <source>
        <dbReference type="Proteomes" id="UP000005580"/>
    </source>
</evidence>
<organism evidence="3 4">
    <name type="scientific">Hoylesella oralis ATCC 33269</name>
    <dbReference type="NCBI Taxonomy" id="873533"/>
    <lineage>
        <taxon>Bacteria</taxon>
        <taxon>Pseudomonadati</taxon>
        <taxon>Bacteroidota</taxon>
        <taxon>Bacteroidia</taxon>
        <taxon>Bacteroidales</taxon>
        <taxon>Prevotellaceae</taxon>
        <taxon>Hoylesella</taxon>
    </lineage>
</organism>
<proteinExistence type="predicted"/>
<keyword evidence="4" id="KW-1185">Reference proteome</keyword>
<dbReference type="InterPro" id="IPR025079">
    <property type="entry name" value="DUF3943"/>
</dbReference>
<dbReference type="STRING" id="28134.SAMN05444288_0384"/>
<feature type="signal peptide" evidence="1">
    <location>
        <begin position="1"/>
        <end position="21"/>
    </location>
</feature>
<reference evidence="3" key="1">
    <citation type="submission" date="2011-01" db="EMBL/GenBank/DDBJ databases">
        <authorList>
            <person name="Muzny D."/>
            <person name="Qin X."/>
            <person name="Buhay C."/>
            <person name="Dugan-Rocha S."/>
            <person name="Ding Y."/>
            <person name="Chen G."/>
            <person name="Hawes A."/>
            <person name="Holder M."/>
            <person name="Jhangiani S."/>
            <person name="Johnson A."/>
            <person name="Khan Z."/>
            <person name="Li Z."/>
            <person name="Liu W."/>
            <person name="Liu X."/>
            <person name="Perez L."/>
            <person name="Shen H."/>
            <person name="Wang Q."/>
            <person name="Watt J."/>
            <person name="Xi L."/>
            <person name="Xin Y."/>
            <person name="Zhou J."/>
            <person name="Deng J."/>
            <person name="Jiang H."/>
            <person name="Liu Y."/>
            <person name="Qu J."/>
            <person name="Song X.-Z."/>
            <person name="Zhang L."/>
            <person name="Villasana D."/>
            <person name="Johnson A."/>
            <person name="Liu J."/>
            <person name="Liyanage D."/>
            <person name="Lorensuhewa L."/>
            <person name="Robinson T."/>
            <person name="Song A."/>
            <person name="Song B.-B."/>
            <person name="Dinh H."/>
            <person name="Thornton R."/>
            <person name="Coyle M."/>
            <person name="Francisco L."/>
            <person name="Jackson L."/>
            <person name="Javaid M."/>
            <person name="Korchina V."/>
            <person name="Kovar C."/>
            <person name="Mata R."/>
            <person name="Mathew T."/>
            <person name="Ngo R."/>
            <person name="Nguyen L."/>
            <person name="Nguyen N."/>
            <person name="Okwuonu G."/>
            <person name="Ongeri F."/>
            <person name="Pham C."/>
            <person name="Simmons D."/>
            <person name="Wilczek-Boney K."/>
            <person name="Hale W."/>
            <person name="Jakkamsetti A."/>
            <person name="Pham P."/>
            <person name="Ruth R."/>
            <person name="San Lucas F."/>
            <person name="Warren J."/>
            <person name="Zhang J."/>
            <person name="Zhao Z."/>
            <person name="Zhou C."/>
            <person name="Zhu D."/>
            <person name="Lee S."/>
            <person name="Bess C."/>
            <person name="Blankenburg K."/>
            <person name="Forbes L."/>
            <person name="Fu Q."/>
            <person name="Gubbala S."/>
            <person name="Hirani K."/>
            <person name="Jayaseelan J.C."/>
            <person name="Lara F."/>
            <person name="Munidasa M."/>
            <person name="Palculict T."/>
            <person name="Patil S."/>
            <person name="Pu L.-L."/>
            <person name="Saada N."/>
            <person name="Tang L."/>
            <person name="Weissenberger G."/>
            <person name="Zhu Y."/>
            <person name="Hemphill L."/>
            <person name="Shang Y."/>
            <person name="Youmans B."/>
            <person name="Ayvaz T."/>
            <person name="Ross M."/>
            <person name="Santibanez J."/>
            <person name="Aqrawi P."/>
            <person name="Gross S."/>
            <person name="Joshi V."/>
            <person name="Fowler G."/>
            <person name="Nazareth L."/>
            <person name="Reid J."/>
            <person name="Worley K."/>
            <person name="Petrosino J."/>
            <person name="Highlander S."/>
            <person name="Gibbs R."/>
        </authorList>
    </citation>
    <scope>NUCLEOTIDE SEQUENCE [LARGE SCALE GENOMIC DNA]</scope>
    <source>
        <strain evidence="3">ATCC 33269</strain>
    </source>
</reference>
<protein>
    <recommendedName>
        <fullName evidence="2">DUF3943 domain-containing protein</fullName>
    </recommendedName>
</protein>
<accession>E7RMY5</accession>
<dbReference type="Proteomes" id="UP000005580">
    <property type="component" value="Unassembled WGS sequence"/>
</dbReference>
<dbReference type="Pfam" id="PF13084">
    <property type="entry name" value="DUF3943"/>
    <property type="match status" value="1"/>
</dbReference>
<feature type="chain" id="PRO_5003221419" description="DUF3943 domain-containing protein" evidence="1">
    <location>
        <begin position="22"/>
        <end position="826"/>
    </location>
</feature>
<dbReference type="RefSeq" id="WP_004369188.1">
    <property type="nucleotide sequence ID" value="NZ_GL833119.1"/>
</dbReference>